<organism evidence="1 2">
    <name type="scientific">Mya arenaria</name>
    <name type="common">Soft-shell clam</name>
    <dbReference type="NCBI Taxonomy" id="6604"/>
    <lineage>
        <taxon>Eukaryota</taxon>
        <taxon>Metazoa</taxon>
        <taxon>Spiralia</taxon>
        <taxon>Lophotrochozoa</taxon>
        <taxon>Mollusca</taxon>
        <taxon>Bivalvia</taxon>
        <taxon>Autobranchia</taxon>
        <taxon>Heteroconchia</taxon>
        <taxon>Euheterodonta</taxon>
        <taxon>Imparidentia</taxon>
        <taxon>Neoheterodontei</taxon>
        <taxon>Myida</taxon>
        <taxon>Myoidea</taxon>
        <taxon>Myidae</taxon>
        <taxon>Mya</taxon>
    </lineage>
</organism>
<evidence type="ECO:0000313" key="1">
    <source>
        <dbReference type="EMBL" id="WAR21236.1"/>
    </source>
</evidence>
<protein>
    <submittedName>
        <fullName evidence="1">Uncharacterized protein</fullName>
    </submittedName>
</protein>
<gene>
    <name evidence="1" type="ORF">MAR_015210</name>
</gene>
<keyword evidence="2" id="KW-1185">Reference proteome</keyword>
<accession>A0ABY7FPX5</accession>
<proteinExistence type="predicted"/>
<name>A0ABY7FPX5_MYAAR</name>
<dbReference type="Proteomes" id="UP001164746">
    <property type="component" value="Chromosome 12"/>
</dbReference>
<reference evidence="1" key="1">
    <citation type="submission" date="2022-11" db="EMBL/GenBank/DDBJ databases">
        <title>Centuries of genome instability and evolution in soft-shell clam transmissible cancer (bioRxiv).</title>
        <authorList>
            <person name="Hart S.F.M."/>
            <person name="Yonemitsu M.A."/>
            <person name="Giersch R.M."/>
            <person name="Beal B.F."/>
            <person name="Arriagada G."/>
            <person name="Davis B.W."/>
            <person name="Ostrander E.A."/>
            <person name="Goff S.P."/>
            <person name="Metzger M.J."/>
        </authorList>
    </citation>
    <scope>NUCLEOTIDE SEQUENCE</scope>
    <source>
        <strain evidence="1">MELC-2E11</strain>
        <tissue evidence="1">Siphon/mantle</tissue>
    </source>
</reference>
<dbReference type="EMBL" id="CP111023">
    <property type="protein sequence ID" value="WAR21236.1"/>
    <property type="molecule type" value="Genomic_DNA"/>
</dbReference>
<evidence type="ECO:0000313" key="2">
    <source>
        <dbReference type="Proteomes" id="UP001164746"/>
    </source>
</evidence>
<sequence>MALLTHFQSCDRVIISALGLSVPDYESMWIPMRSGDSEQARVTVKHGLGETPLLVDVQVKAMHEPNKDFIFTGIGGRPRDDDESEPFGGVIYYYNNEKIVASAPIKNSKLGRDGFAIYTASELYVTTAHGLDAYPALVLVRAKLIDGQMPGYMADSVGASFVSYPDDNPDNEYFIHAFNDRNIRVWVSDTGLLAGGSDGYEIFPHCSSGMLEMYAWAASSLQPAITAAMDLGPEVVDEQLEIPLTSGHVEAVDGPNVGYRFPGSGAMAYSATVLDPVCTYGGLTYAYTQEAVRFWRPTDVINGGLTHSSGLTQKKDVSVYSPPEGDREFSGRRCPPFGLSYGNNFSNLNFI</sequence>